<evidence type="ECO:0000256" key="1">
    <source>
        <dbReference type="SAM" id="MobiDB-lite"/>
    </source>
</evidence>
<feature type="region of interest" description="Disordered" evidence="1">
    <location>
        <begin position="16"/>
        <end position="66"/>
    </location>
</feature>
<organism evidence="3 4">
    <name type="scientific">Streptomyces pseudovenezuelae</name>
    <dbReference type="NCBI Taxonomy" id="67350"/>
    <lineage>
        <taxon>Bacteria</taxon>
        <taxon>Bacillati</taxon>
        <taxon>Actinomycetota</taxon>
        <taxon>Actinomycetes</taxon>
        <taxon>Kitasatosporales</taxon>
        <taxon>Streptomycetaceae</taxon>
        <taxon>Streptomyces</taxon>
        <taxon>Streptomyces aurantiacus group</taxon>
    </lineage>
</organism>
<keyword evidence="2" id="KW-1133">Transmembrane helix</keyword>
<gene>
    <name evidence="3" type="ORF">M2283_003076</name>
</gene>
<feature type="transmembrane region" description="Helical" evidence="2">
    <location>
        <begin position="288"/>
        <end position="309"/>
    </location>
</feature>
<evidence type="ECO:0000313" key="4">
    <source>
        <dbReference type="Proteomes" id="UP001160499"/>
    </source>
</evidence>
<feature type="transmembrane region" description="Helical" evidence="2">
    <location>
        <begin position="258"/>
        <end position="276"/>
    </location>
</feature>
<evidence type="ECO:0000256" key="2">
    <source>
        <dbReference type="SAM" id="Phobius"/>
    </source>
</evidence>
<keyword evidence="2" id="KW-0472">Membrane</keyword>
<feature type="compositionally biased region" description="Pro residues" evidence="1">
    <location>
        <begin position="38"/>
        <end position="63"/>
    </location>
</feature>
<feature type="transmembrane region" description="Helical" evidence="2">
    <location>
        <begin position="88"/>
        <end position="108"/>
    </location>
</feature>
<protein>
    <recommendedName>
        <fullName evidence="5">Secreted protein</fullName>
    </recommendedName>
</protein>
<comment type="caution">
    <text evidence="3">The sequence shown here is derived from an EMBL/GenBank/DDBJ whole genome shotgun (WGS) entry which is preliminary data.</text>
</comment>
<feature type="transmembrane region" description="Helical" evidence="2">
    <location>
        <begin position="476"/>
        <end position="496"/>
    </location>
</feature>
<evidence type="ECO:0000313" key="3">
    <source>
        <dbReference type="EMBL" id="MDH6215772.1"/>
    </source>
</evidence>
<dbReference type="Proteomes" id="UP001160499">
    <property type="component" value="Unassembled WGS sequence"/>
</dbReference>
<evidence type="ECO:0008006" key="5">
    <source>
        <dbReference type="Google" id="ProtNLM"/>
    </source>
</evidence>
<sequence length="503" mass="52981">MSVRAAILAATMTMGEVEVTHPPKSTTAPPGSGLPTMPVVPPPQGQPVPPAAAPGSPAAPEPGPARRTAFAEGADKLRAAATTEPGRLRIIGALLALLVVLFGAITAWQMSDRAAAADDVLNRSQPLSSDAADIYRALADANTAAASGYLAGLQEKPAMRKGYEDDIREAADKLVTAAANSDAGSESAKAIAQLNEQLPEYKGLVETARANNRQGFPVGGAYLRAANEKMQKQMLPKAQDLYTWENQRLQSDYADAKAFPWAALGLGVAVLAALVWAQRRNYQRTNRVLNHGLITASGACVVVLLWLVVGHTVARAGLNDSYDHGVRSLNVLQDARIASLTARSDENLSLIRRGADTQKVGDETRDAYAVGYETQIGQLASALAKADSLADDSAGQKPVADANSFMKAWKDRHVVAQGLNDKGNYQQARDKVIGVGKDPTSVCFDNVDKALVTALDHEQAEFKQAATGGRDAFTGLPYGAAVLAVLAAAGAVLGIGRRLSEYR</sequence>
<keyword evidence="4" id="KW-1185">Reference proteome</keyword>
<proteinExistence type="predicted"/>
<dbReference type="EMBL" id="JARXVH010000004">
    <property type="protein sequence ID" value="MDH6215772.1"/>
    <property type="molecule type" value="Genomic_DNA"/>
</dbReference>
<keyword evidence="2" id="KW-0812">Transmembrane</keyword>
<accession>A0ABT6LHJ0</accession>
<reference evidence="3 4" key="1">
    <citation type="submission" date="2023-04" db="EMBL/GenBank/DDBJ databases">
        <title>Forest soil microbial communities from Buena Vista Peninsula, Colon Province, Panama.</title>
        <authorList>
            <person name="Bouskill N."/>
        </authorList>
    </citation>
    <scope>NUCLEOTIDE SEQUENCE [LARGE SCALE GENOMIC DNA]</scope>
    <source>
        <strain evidence="3 4">GGS1</strain>
    </source>
</reference>
<name>A0ABT6LHJ0_9ACTN</name>